<dbReference type="Gene3D" id="3.80.10.10">
    <property type="entry name" value="Ribonuclease Inhibitor"/>
    <property type="match status" value="1"/>
</dbReference>
<dbReference type="InParanoid" id="F8PWX6"/>
<dbReference type="EMBL" id="GL945480">
    <property type="protein sequence ID" value="EGN99303.1"/>
    <property type="molecule type" value="Genomic_DNA"/>
</dbReference>
<dbReference type="InterPro" id="IPR032675">
    <property type="entry name" value="LRR_dom_sf"/>
</dbReference>
<sequence length="258" mass="28701">MQDLPASTFNIPLNPKTLTSLVISNPCHIEYGGLCALLGELPYLTSLAIDAPVYFSSNRHPDIVELHHLRFLRFRPREERQRTGYISCGTLSTIRAPLLVHLTLGLTYQSPKVLGDLLESLPPDPPAYSGLQTLILHCSELVTSNLAWALASAFPDVTSLRLFGCLEIVLETLVGRASGDSEVYWKCLQELVLDSPNINFHKLTTVVRRRKEIGRSIGNVRIEGIGRVDGWICEQPLDLNPMLTCREVQEINASLAME</sequence>
<reference evidence="2" key="1">
    <citation type="journal article" date="2011" name="Science">
        <title>The plant cell wall-decomposing machinery underlies the functional diversity of forest fungi.</title>
        <authorList>
            <person name="Eastwood D.C."/>
            <person name="Floudas D."/>
            <person name="Binder M."/>
            <person name="Majcherczyk A."/>
            <person name="Schneider P."/>
            <person name="Aerts A."/>
            <person name="Asiegbu F.O."/>
            <person name="Baker S.E."/>
            <person name="Barry K."/>
            <person name="Bendiksby M."/>
            <person name="Blumentritt M."/>
            <person name="Coutinho P.M."/>
            <person name="Cullen D."/>
            <person name="de Vries R.P."/>
            <person name="Gathman A."/>
            <person name="Goodell B."/>
            <person name="Henrissat B."/>
            <person name="Ihrmark K."/>
            <person name="Kauserud H."/>
            <person name="Kohler A."/>
            <person name="LaButti K."/>
            <person name="Lapidus A."/>
            <person name="Lavin J.L."/>
            <person name="Lee Y.-H."/>
            <person name="Lindquist E."/>
            <person name="Lilly W."/>
            <person name="Lucas S."/>
            <person name="Morin E."/>
            <person name="Murat C."/>
            <person name="Oguiza J.A."/>
            <person name="Park J."/>
            <person name="Pisabarro A.G."/>
            <person name="Riley R."/>
            <person name="Rosling A."/>
            <person name="Salamov A."/>
            <person name="Schmidt O."/>
            <person name="Schmutz J."/>
            <person name="Skrede I."/>
            <person name="Stenlid J."/>
            <person name="Wiebenga A."/>
            <person name="Xie X."/>
            <person name="Kuees U."/>
            <person name="Hibbett D.S."/>
            <person name="Hoffmeister D."/>
            <person name="Hoegberg N."/>
            <person name="Martin F."/>
            <person name="Grigoriev I.V."/>
            <person name="Watkinson S.C."/>
        </authorList>
    </citation>
    <scope>NUCLEOTIDE SEQUENCE [LARGE SCALE GENOMIC DNA]</scope>
    <source>
        <strain evidence="2">strain S7.3</strain>
    </source>
</reference>
<dbReference type="HOGENOM" id="CLU_1078338_0_0_1"/>
<name>F8PWX6_SERL3</name>
<dbReference type="SUPFAM" id="SSF52047">
    <property type="entry name" value="RNI-like"/>
    <property type="match status" value="1"/>
</dbReference>
<evidence type="ECO:0000313" key="2">
    <source>
        <dbReference type="Proteomes" id="UP000008063"/>
    </source>
</evidence>
<dbReference type="AlphaFoldDB" id="F8PWX6"/>
<keyword evidence="2" id="KW-1185">Reference proteome</keyword>
<evidence type="ECO:0000313" key="1">
    <source>
        <dbReference type="EMBL" id="EGN99303.1"/>
    </source>
</evidence>
<dbReference type="Proteomes" id="UP000008063">
    <property type="component" value="Unassembled WGS sequence"/>
</dbReference>
<accession>F8PWX6</accession>
<evidence type="ECO:0008006" key="3">
    <source>
        <dbReference type="Google" id="ProtNLM"/>
    </source>
</evidence>
<protein>
    <recommendedName>
        <fullName evidence="3">F-box domain-containing protein</fullName>
    </recommendedName>
</protein>
<organism evidence="2">
    <name type="scientific">Serpula lacrymans var. lacrymans (strain S7.3)</name>
    <name type="common">Dry rot fungus</name>
    <dbReference type="NCBI Taxonomy" id="936435"/>
    <lineage>
        <taxon>Eukaryota</taxon>
        <taxon>Fungi</taxon>
        <taxon>Dikarya</taxon>
        <taxon>Basidiomycota</taxon>
        <taxon>Agaricomycotina</taxon>
        <taxon>Agaricomycetes</taxon>
        <taxon>Agaricomycetidae</taxon>
        <taxon>Boletales</taxon>
        <taxon>Coniophorineae</taxon>
        <taxon>Serpulaceae</taxon>
        <taxon>Serpula</taxon>
    </lineage>
</organism>
<gene>
    <name evidence="1" type="ORF">SERLA73DRAFT_182232</name>
</gene>
<proteinExistence type="predicted"/>